<comment type="caution">
    <text evidence="4">The sequence shown here is derived from an EMBL/GenBank/DDBJ whole genome shotgun (WGS) entry which is preliminary data.</text>
</comment>
<proteinExistence type="predicted"/>
<dbReference type="PANTHER" id="PTHR47655">
    <property type="entry name" value="QUINIC ACID UTILIZATION ACTIVATOR"/>
    <property type="match status" value="1"/>
</dbReference>
<organism evidence="4 5">
    <name type="scientific">Neocucurbitaria cava</name>
    <dbReference type="NCBI Taxonomy" id="798079"/>
    <lineage>
        <taxon>Eukaryota</taxon>
        <taxon>Fungi</taxon>
        <taxon>Dikarya</taxon>
        <taxon>Ascomycota</taxon>
        <taxon>Pezizomycotina</taxon>
        <taxon>Dothideomycetes</taxon>
        <taxon>Pleosporomycetidae</taxon>
        <taxon>Pleosporales</taxon>
        <taxon>Pleosporineae</taxon>
        <taxon>Cucurbitariaceae</taxon>
        <taxon>Neocucurbitaria</taxon>
    </lineage>
</organism>
<dbReference type="AlphaFoldDB" id="A0A9W8Y919"/>
<evidence type="ECO:0000259" key="3">
    <source>
        <dbReference type="PROSITE" id="PS50048"/>
    </source>
</evidence>
<dbReference type="OrthoDB" id="3774349at2759"/>
<reference evidence="4" key="1">
    <citation type="submission" date="2022-10" db="EMBL/GenBank/DDBJ databases">
        <title>Tapping the CABI collections for fungal endophytes: first genome assemblies for Collariella, Neodidymelliopsis, Ascochyta clinopodiicola, Didymella pomorum, Didymosphaeria variabile, Neocosmospora piperis and Neocucurbitaria cava.</title>
        <authorList>
            <person name="Hill R."/>
        </authorList>
    </citation>
    <scope>NUCLEOTIDE SEQUENCE</scope>
    <source>
        <strain evidence="4">IMI 356814</strain>
    </source>
</reference>
<dbReference type="InterPro" id="IPR036864">
    <property type="entry name" value="Zn2-C6_fun-type_DNA-bd_sf"/>
</dbReference>
<sequence length="699" mass="76799">MTPSVRARVSRACNECRKRKDRCNGARPTCDNCVRTDRACSYWPSKKRGLRTGYVRALETLLGLLLSSIHGADPWLSSLLGGHETQPPFQLQTPAGDTTDALLDAWRAARVSKRIDQLLAPVDDEDGAESNSLFDRRVSHASATVAKALSNPLPMDIDASPMLADGPADEPLAEPFDEPVQLPASPITASQPARLAAEPSLCYTLPTNWQYLLNYHFAATHCWLPMSQKHHLLRSAYSVHNSAGPDPISPGDWTFLTAVLAYASFQSESQGSGMQPDQSQVLSLSSTIMGLLPNDSNFQPGHIRALLILTLVQIYDQNEKAAWSMVGRAAYAITCLEDSPFKEPKRSTILDDDTKRTILCCIVLEAIVASWVRARPYFQRSDLALVGNLQADGMEEWEPWQPIEALNNGILSIQTPGHVLSIFNHVTDLAGLLIDLLRLPCDGSRTSSVSNLYQRFREWKQCLSAQHPTMLTTSTHPHLLNLQLFSASICEAIKTEEMLSTGVLSSSSHAETCTHLREHGKLLHEYIQNMGPRLVPPTSNVYLSILCLSLNSRAQLQLGDLAALEDIQGLRQWLLELNNTRVYLGQALSTNILPNLPETALSLQDQVTEVHHLDSGLDMASSSTWNAPAQPEPSLSTALLPFASQEQPGVPEDVVFDPMLALETGEMSEDGLFNSLADLDSADWYARDSSRALLVTNAI</sequence>
<dbReference type="InterPro" id="IPR007219">
    <property type="entry name" value="XnlR_reg_dom"/>
</dbReference>
<dbReference type="CDD" id="cd12148">
    <property type="entry name" value="fungal_TF_MHR"/>
    <property type="match status" value="1"/>
</dbReference>
<name>A0A9W8Y919_9PLEO</name>
<protein>
    <recommendedName>
        <fullName evidence="3">Zn(2)-C6 fungal-type domain-containing protein</fullName>
    </recommendedName>
</protein>
<dbReference type="PANTHER" id="PTHR47655:SF2">
    <property type="entry name" value="QUINIC ACID UTILIZATION ACTIVATOR"/>
    <property type="match status" value="1"/>
</dbReference>
<dbReference type="Pfam" id="PF00172">
    <property type="entry name" value="Zn_clus"/>
    <property type="match status" value="1"/>
</dbReference>
<dbReference type="Gene3D" id="4.10.240.10">
    <property type="entry name" value="Zn(2)-C6 fungal-type DNA-binding domain"/>
    <property type="match status" value="1"/>
</dbReference>
<evidence type="ECO:0000313" key="5">
    <source>
        <dbReference type="Proteomes" id="UP001140560"/>
    </source>
</evidence>
<accession>A0A9W8Y919</accession>
<evidence type="ECO:0000313" key="4">
    <source>
        <dbReference type="EMBL" id="KAJ4371142.1"/>
    </source>
</evidence>
<dbReference type="InterPro" id="IPR052783">
    <property type="entry name" value="Metabolic/Drug-Res_Regulator"/>
</dbReference>
<dbReference type="GO" id="GO:0006351">
    <property type="term" value="P:DNA-templated transcription"/>
    <property type="evidence" value="ECO:0007669"/>
    <property type="project" value="InterPro"/>
</dbReference>
<dbReference type="GO" id="GO:0008270">
    <property type="term" value="F:zinc ion binding"/>
    <property type="evidence" value="ECO:0007669"/>
    <property type="project" value="InterPro"/>
</dbReference>
<feature type="domain" description="Zn(2)-C6 fungal-type" evidence="3">
    <location>
        <begin position="12"/>
        <end position="42"/>
    </location>
</feature>
<keyword evidence="1" id="KW-0479">Metal-binding</keyword>
<dbReference type="Proteomes" id="UP001140560">
    <property type="component" value="Unassembled WGS sequence"/>
</dbReference>
<dbReference type="SMART" id="SM00066">
    <property type="entry name" value="GAL4"/>
    <property type="match status" value="1"/>
</dbReference>
<dbReference type="Pfam" id="PF04082">
    <property type="entry name" value="Fungal_trans"/>
    <property type="match status" value="1"/>
</dbReference>
<evidence type="ECO:0000256" key="1">
    <source>
        <dbReference type="ARBA" id="ARBA00022723"/>
    </source>
</evidence>
<dbReference type="PROSITE" id="PS00463">
    <property type="entry name" value="ZN2_CY6_FUNGAL_1"/>
    <property type="match status" value="1"/>
</dbReference>
<dbReference type="EMBL" id="JAPEUY010000007">
    <property type="protein sequence ID" value="KAJ4371142.1"/>
    <property type="molecule type" value="Genomic_DNA"/>
</dbReference>
<dbReference type="PROSITE" id="PS50048">
    <property type="entry name" value="ZN2_CY6_FUNGAL_2"/>
    <property type="match status" value="1"/>
</dbReference>
<dbReference type="GO" id="GO:0000981">
    <property type="term" value="F:DNA-binding transcription factor activity, RNA polymerase II-specific"/>
    <property type="evidence" value="ECO:0007669"/>
    <property type="project" value="InterPro"/>
</dbReference>
<keyword evidence="5" id="KW-1185">Reference proteome</keyword>
<dbReference type="InterPro" id="IPR001138">
    <property type="entry name" value="Zn2Cys6_DnaBD"/>
</dbReference>
<gene>
    <name evidence="4" type="ORF">N0V83_004358</name>
</gene>
<dbReference type="SUPFAM" id="SSF57701">
    <property type="entry name" value="Zn2/Cys6 DNA-binding domain"/>
    <property type="match status" value="1"/>
</dbReference>
<evidence type="ECO:0000256" key="2">
    <source>
        <dbReference type="ARBA" id="ARBA00023242"/>
    </source>
</evidence>
<dbReference type="GO" id="GO:0045944">
    <property type="term" value="P:positive regulation of transcription by RNA polymerase II"/>
    <property type="evidence" value="ECO:0007669"/>
    <property type="project" value="TreeGrafter"/>
</dbReference>
<keyword evidence="2" id="KW-0539">Nucleus</keyword>
<dbReference type="CDD" id="cd00067">
    <property type="entry name" value="GAL4"/>
    <property type="match status" value="1"/>
</dbReference>
<dbReference type="GO" id="GO:0003677">
    <property type="term" value="F:DNA binding"/>
    <property type="evidence" value="ECO:0007669"/>
    <property type="project" value="InterPro"/>
</dbReference>